<proteinExistence type="predicted"/>
<feature type="domain" description="HDOD" evidence="1">
    <location>
        <begin position="15"/>
        <end position="206"/>
    </location>
</feature>
<dbReference type="InterPro" id="IPR003607">
    <property type="entry name" value="HD/PDEase_dom"/>
</dbReference>
<dbReference type="OrthoDB" id="9788446at2"/>
<evidence type="ECO:0000259" key="1">
    <source>
        <dbReference type="PROSITE" id="PS51833"/>
    </source>
</evidence>
<dbReference type="InterPro" id="IPR013976">
    <property type="entry name" value="HDOD"/>
</dbReference>
<dbReference type="PROSITE" id="PS51833">
    <property type="entry name" value="HDOD"/>
    <property type="match status" value="1"/>
</dbReference>
<dbReference type="RefSeq" id="WP_022636386.1">
    <property type="nucleotide sequence ID" value="NZ_ASJR01000006.1"/>
</dbReference>
<evidence type="ECO:0000313" key="3">
    <source>
        <dbReference type="Proteomes" id="UP000017148"/>
    </source>
</evidence>
<dbReference type="SUPFAM" id="SSF109604">
    <property type="entry name" value="HD-domain/PDEase-like"/>
    <property type="match status" value="1"/>
</dbReference>
<dbReference type="PANTHER" id="PTHR33525">
    <property type="match status" value="1"/>
</dbReference>
<gene>
    <name evidence="2" type="ORF">CALK_0884</name>
</gene>
<dbReference type="STRING" id="1313304.CALK_0884"/>
<dbReference type="GO" id="GO:0016787">
    <property type="term" value="F:hydrolase activity"/>
    <property type="evidence" value="ECO:0007669"/>
    <property type="project" value="UniProtKB-KW"/>
</dbReference>
<dbReference type="EMBL" id="ASJR01000006">
    <property type="protein sequence ID" value="ERP32155.1"/>
    <property type="molecule type" value="Genomic_DNA"/>
</dbReference>
<organism evidence="2 3">
    <name type="scientific">Chitinivibrio alkaliphilus ACht1</name>
    <dbReference type="NCBI Taxonomy" id="1313304"/>
    <lineage>
        <taxon>Bacteria</taxon>
        <taxon>Pseudomonadati</taxon>
        <taxon>Fibrobacterota</taxon>
        <taxon>Chitinivibrionia</taxon>
        <taxon>Chitinivibrionales</taxon>
        <taxon>Chitinivibrionaceae</taxon>
        <taxon>Chitinivibrio</taxon>
    </lineage>
</organism>
<accession>U7DCJ3</accession>
<dbReference type="CDD" id="cd00077">
    <property type="entry name" value="HDc"/>
    <property type="match status" value="1"/>
</dbReference>
<dbReference type="Gene3D" id="1.10.3210.10">
    <property type="entry name" value="Hypothetical protein af1432"/>
    <property type="match status" value="1"/>
</dbReference>
<dbReference type="AlphaFoldDB" id="U7DCJ3"/>
<dbReference type="eggNOG" id="COG1639">
    <property type="taxonomic scope" value="Bacteria"/>
</dbReference>
<keyword evidence="2" id="KW-0378">Hydrolase</keyword>
<dbReference type="SMART" id="SM00471">
    <property type="entry name" value="HDc"/>
    <property type="match status" value="1"/>
</dbReference>
<protein>
    <submittedName>
        <fullName evidence="2">Metal dependent phosphohydrolase</fullName>
    </submittedName>
</protein>
<keyword evidence="3" id="KW-1185">Reference proteome</keyword>
<dbReference type="PANTHER" id="PTHR33525:SF3">
    <property type="entry name" value="RIBONUCLEASE Y"/>
    <property type="match status" value="1"/>
</dbReference>
<dbReference type="Pfam" id="PF08668">
    <property type="entry name" value="HDOD"/>
    <property type="match status" value="1"/>
</dbReference>
<dbReference type="InterPro" id="IPR052340">
    <property type="entry name" value="RNase_Y/CdgJ"/>
</dbReference>
<sequence>MGVTKEEVLQSAQELKPFNDTTTRLLAIMGDPTHSLHNLTELIQTDAVLSLRVLQHANRYCTHIERKIETIDEAIFFIGEATLTALILSREAHIYGELPGYSTNATSLWDHSLKTALYSHYFIEKIVQDRHLAKVAYTAGLIHDIGKILLSPHLPKEHSLLVDSPDFLEKEKELTGFTHTEAGQLIAKTWKLPRSLRQAITWHHAPSQANKRFQPLTYAVHLGDIASMITGTGTGIDSFSYLLDESYPEHIPIGEDDFSAAMLAVEAAYTATRSQLQL</sequence>
<reference evidence="2 3" key="1">
    <citation type="journal article" date="2013" name="Environ. Microbiol.">
        <title>Genome analysis of Chitinivibrio alkaliphilus gen. nov., sp. nov., a novel extremely haloalkaliphilic anaerobic chitinolytic bacterium from the candidate phylum Termite Group 3.</title>
        <authorList>
            <person name="Sorokin D.Y."/>
            <person name="Gumerov V.M."/>
            <person name="Rakitin A.L."/>
            <person name="Beletsky A.V."/>
            <person name="Damste J.S."/>
            <person name="Muyzer G."/>
            <person name="Mardanov A.V."/>
            <person name="Ravin N.V."/>
        </authorList>
    </citation>
    <scope>NUCLEOTIDE SEQUENCE [LARGE SCALE GENOMIC DNA]</scope>
    <source>
        <strain evidence="2 3">ACht1</strain>
    </source>
</reference>
<name>U7DCJ3_9BACT</name>
<dbReference type="Proteomes" id="UP000017148">
    <property type="component" value="Unassembled WGS sequence"/>
</dbReference>
<evidence type="ECO:0000313" key="2">
    <source>
        <dbReference type="EMBL" id="ERP32155.1"/>
    </source>
</evidence>
<comment type="caution">
    <text evidence="2">The sequence shown here is derived from an EMBL/GenBank/DDBJ whole genome shotgun (WGS) entry which is preliminary data.</text>
</comment>